<evidence type="ECO:0000313" key="1">
    <source>
        <dbReference type="EMBL" id="PKU87833.1"/>
    </source>
</evidence>
<protein>
    <submittedName>
        <fullName evidence="1">Uncharacterized protein</fullName>
    </submittedName>
</protein>
<reference evidence="1 2" key="1">
    <citation type="journal article" date="2016" name="Sci. Rep.">
        <title>The Dendrobium catenatum Lindl. genome sequence provides insights into polysaccharide synthase, floral development and adaptive evolution.</title>
        <authorList>
            <person name="Zhang G.Q."/>
            <person name="Xu Q."/>
            <person name="Bian C."/>
            <person name="Tsai W.C."/>
            <person name="Yeh C.M."/>
            <person name="Liu K.W."/>
            <person name="Yoshida K."/>
            <person name="Zhang L.S."/>
            <person name="Chang S.B."/>
            <person name="Chen F."/>
            <person name="Shi Y."/>
            <person name="Su Y.Y."/>
            <person name="Zhang Y.Q."/>
            <person name="Chen L.J."/>
            <person name="Yin Y."/>
            <person name="Lin M."/>
            <person name="Huang H."/>
            <person name="Deng H."/>
            <person name="Wang Z.W."/>
            <person name="Zhu S.L."/>
            <person name="Zhao X."/>
            <person name="Deng C."/>
            <person name="Niu S.C."/>
            <person name="Huang J."/>
            <person name="Wang M."/>
            <person name="Liu G.H."/>
            <person name="Yang H.J."/>
            <person name="Xiao X.J."/>
            <person name="Hsiao Y.Y."/>
            <person name="Wu W.L."/>
            <person name="Chen Y.Y."/>
            <person name="Mitsuda N."/>
            <person name="Ohme-Takagi M."/>
            <person name="Luo Y.B."/>
            <person name="Van de Peer Y."/>
            <person name="Liu Z.J."/>
        </authorList>
    </citation>
    <scope>NUCLEOTIDE SEQUENCE [LARGE SCALE GENOMIC DNA]</scope>
    <source>
        <tissue evidence="1">The whole plant</tissue>
    </source>
</reference>
<evidence type="ECO:0000313" key="2">
    <source>
        <dbReference type="Proteomes" id="UP000233837"/>
    </source>
</evidence>
<dbReference type="EMBL" id="KZ501850">
    <property type="protein sequence ID" value="PKU87833.1"/>
    <property type="molecule type" value="Genomic_DNA"/>
</dbReference>
<dbReference type="AlphaFoldDB" id="A0A2I0XIT4"/>
<reference evidence="1 2" key="2">
    <citation type="journal article" date="2017" name="Nature">
        <title>The Apostasia genome and the evolution of orchids.</title>
        <authorList>
            <person name="Zhang G.Q."/>
            <person name="Liu K.W."/>
            <person name="Li Z."/>
            <person name="Lohaus R."/>
            <person name="Hsiao Y.Y."/>
            <person name="Niu S.C."/>
            <person name="Wang J.Y."/>
            <person name="Lin Y.C."/>
            <person name="Xu Q."/>
            <person name="Chen L.J."/>
            <person name="Yoshida K."/>
            <person name="Fujiwara S."/>
            <person name="Wang Z.W."/>
            <person name="Zhang Y.Q."/>
            <person name="Mitsuda N."/>
            <person name="Wang M."/>
            <person name="Liu G.H."/>
            <person name="Pecoraro L."/>
            <person name="Huang H.X."/>
            <person name="Xiao X.J."/>
            <person name="Lin M."/>
            <person name="Wu X.Y."/>
            <person name="Wu W.L."/>
            <person name="Chen Y.Y."/>
            <person name="Chang S.B."/>
            <person name="Sakamoto S."/>
            <person name="Ohme-Takagi M."/>
            <person name="Yagi M."/>
            <person name="Zeng S.J."/>
            <person name="Shen C.Y."/>
            <person name="Yeh C.M."/>
            <person name="Luo Y.B."/>
            <person name="Tsai W.C."/>
            <person name="Van de Peer Y."/>
            <person name="Liu Z.J."/>
        </authorList>
    </citation>
    <scope>NUCLEOTIDE SEQUENCE [LARGE SCALE GENOMIC DNA]</scope>
    <source>
        <tissue evidence="1">The whole plant</tissue>
    </source>
</reference>
<organism evidence="1 2">
    <name type="scientific">Dendrobium catenatum</name>
    <dbReference type="NCBI Taxonomy" id="906689"/>
    <lineage>
        <taxon>Eukaryota</taxon>
        <taxon>Viridiplantae</taxon>
        <taxon>Streptophyta</taxon>
        <taxon>Embryophyta</taxon>
        <taxon>Tracheophyta</taxon>
        <taxon>Spermatophyta</taxon>
        <taxon>Magnoliopsida</taxon>
        <taxon>Liliopsida</taxon>
        <taxon>Asparagales</taxon>
        <taxon>Orchidaceae</taxon>
        <taxon>Epidendroideae</taxon>
        <taxon>Malaxideae</taxon>
        <taxon>Dendrobiinae</taxon>
        <taxon>Dendrobium</taxon>
    </lineage>
</organism>
<gene>
    <name evidence="1" type="ORF">MA16_Dca021179</name>
</gene>
<dbReference type="Proteomes" id="UP000233837">
    <property type="component" value="Unassembled WGS sequence"/>
</dbReference>
<proteinExistence type="predicted"/>
<name>A0A2I0XIT4_9ASPA</name>
<sequence length="154" mass="17051">MSWLLWDDVLAALVVGLILPGYCLGCPGVMCWLCGKLGLVARRCCLDFSGKMSLLLGWFAWDADLVCLRMMSWFPWENVSSGPIAGLDSQLSLGCCLGCPEMMCGCLGSLIWFPGLLSLLPWVLTYLEDIFLYYEFGSRPHASAPKDYLKVPPI</sequence>
<accession>A0A2I0XIT4</accession>
<keyword evidence="2" id="KW-1185">Reference proteome</keyword>